<feature type="transmembrane region" description="Helical" evidence="1">
    <location>
        <begin position="57"/>
        <end position="77"/>
    </location>
</feature>
<dbReference type="EMBL" id="JACAZE010000006">
    <property type="protein sequence ID" value="KAF7313629.1"/>
    <property type="molecule type" value="Genomic_DNA"/>
</dbReference>
<evidence type="ECO:0000313" key="3">
    <source>
        <dbReference type="Proteomes" id="UP000613580"/>
    </source>
</evidence>
<accession>A0A8H6WIL3</accession>
<protein>
    <submittedName>
        <fullName evidence="2">Uncharacterized protein</fullName>
    </submittedName>
</protein>
<keyword evidence="1" id="KW-0812">Transmembrane</keyword>
<name>A0A8H6WIL3_MYCCL</name>
<reference evidence="2" key="1">
    <citation type="submission" date="2020-05" db="EMBL/GenBank/DDBJ databases">
        <title>Mycena genomes resolve the evolution of fungal bioluminescence.</title>
        <authorList>
            <person name="Tsai I.J."/>
        </authorList>
    </citation>
    <scope>NUCLEOTIDE SEQUENCE</scope>
    <source>
        <strain evidence="2">110903Hualien_Pintung</strain>
    </source>
</reference>
<keyword evidence="3" id="KW-1185">Reference proteome</keyword>
<dbReference type="PANTHER" id="PTHR28251">
    <property type="entry name" value="V-TYPE ATPASE ASSEMBLY FACTOR PKR1"/>
    <property type="match status" value="1"/>
</dbReference>
<dbReference type="Pfam" id="PF08636">
    <property type="entry name" value="Pkr1"/>
    <property type="match status" value="1"/>
</dbReference>
<gene>
    <name evidence="2" type="ORF">HMN09_00519300</name>
</gene>
<dbReference type="PANTHER" id="PTHR28251:SF1">
    <property type="entry name" value="V-TYPE ATPASE ASSEMBLY FACTOR PKR1"/>
    <property type="match status" value="1"/>
</dbReference>
<sequence length="89" mass="9709">MSSDASTTPDADGGFWADILKPGSSLQPQFIAILDGAFVSLLAILLALLFLTSGQNIHFYFLILITLGLWASVKWFVHELRNAAEKKDA</sequence>
<evidence type="ECO:0000256" key="1">
    <source>
        <dbReference type="SAM" id="Phobius"/>
    </source>
</evidence>
<dbReference type="GO" id="GO:0070072">
    <property type="term" value="P:vacuolar proton-transporting V-type ATPase complex assembly"/>
    <property type="evidence" value="ECO:0007669"/>
    <property type="project" value="InterPro"/>
</dbReference>
<dbReference type="InterPro" id="IPR013945">
    <property type="entry name" value="Pkr1"/>
</dbReference>
<dbReference type="GO" id="GO:0005789">
    <property type="term" value="C:endoplasmic reticulum membrane"/>
    <property type="evidence" value="ECO:0007669"/>
    <property type="project" value="TreeGrafter"/>
</dbReference>
<proteinExistence type="predicted"/>
<evidence type="ECO:0000313" key="2">
    <source>
        <dbReference type="EMBL" id="KAF7313629.1"/>
    </source>
</evidence>
<organism evidence="2 3">
    <name type="scientific">Mycena chlorophos</name>
    <name type="common">Agaric fungus</name>
    <name type="synonym">Agaricus chlorophos</name>
    <dbReference type="NCBI Taxonomy" id="658473"/>
    <lineage>
        <taxon>Eukaryota</taxon>
        <taxon>Fungi</taxon>
        <taxon>Dikarya</taxon>
        <taxon>Basidiomycota</taxon>
        <taxon>Agaricomycotina</taxon>
        <taxon>Agaricomycetes</taxon>
        <taxon>Agaricomycetidae</taxon>
        <taxon>Agaricales</taxon>
        <taxon>Marasmiineae</taxon>
        <taxon>Mycenaceae</taxon>
        <taxon>Mycena</taxon>
    </lineage>
</organism>
<comment type="caution">
    <text evidence="2">The sequence shown here is derived from an EMBL/GenBank/DDBJ whole genome shotgun (WGS) entry which is preliminary data.</text>
</comment>
<dbReference type="OrthoDB" id="9626941at2759"/>
<keyword evidence="1" id="KW-0472">Membrane</keyword>
<dbReference type="AlphaFoldDB" id="A0A8H6WIL3"/>
<feature type="transmembrane region" description="Helical" evidence="1">
    <location>
        <begin position="30"/>
        <end position="51"/>
    </location>
</feature>
<keyword evidence="1" id="KW-1133">Transmembrane helix</keyword>
<dbReference type="Proteomes" id="UP000613580">
    <property type="component" value="Unassembled WGS sequence"/>
</dbReference>